<evidence type="ECO:0000256" key="4">
    <source>
        <dbReference type="ARBA" id="ARBA00023015"/>
    </source>
</evidence>
<keyword evidence="4 8" id="KW-0805">Transcription regulation</keyword>
<comment type="subcellular location">
    <subcellularLocation>
        <location evidence="1 8">Nucleus</location>
    </subcellularLocation>
</comment>
<dbReference type="GO" id="GO:0009723">
    <property type="term" value="P:response to ethylene"/>
    <property type="evidence" value="ECO:0007669"/>
    <property type="project" value="TreeGrafter"/>
</dbReference>
<dbReference type="GO" id="GO:0005840">
    <property type="term" value="C:ribosome"/>
    <property type="evidence" value="ECO:0007669"/>
    <property type="project" value="InterPro"/>
</dbReference>
<dbReference type="CDD" id="cd15465">
    <property type="entry name" value="bS6_mito"/>
    <property type="match status" value="1"/>
</dbReference>
<evidence type="ECO:0000256" key="7">
    <source>
        <dbReference type="ARBA" id="ARBA00023242"/>
    </source>
</evidence>
<evidence type="ECO:0000313" key="10">
    <source>
        <dbReference type="EMBL" id="KAK9690987.1"/>
    </source>
</evidence>
<dbReference type="EMBL" id="JBDFQZ010000009">
    <property type="protein sequence ID" value="KAK9690987.1"/>
    <property type="molecule type" value="Genomic_DNA"/>
</dbReference>
<protein>
    <recommendedName>
        <fullName evidence="8">GAGA-binding transcriptional activator</fullName>
    </recommendedName>
</protein>
<dbReference type="GO" id="GO:0019843">
    <property type="term" value="F:rRNA binding"/>
    <property type="evidence" value="ECO:0007669"/>
    <property type="project" value="InterPro"/>
</dbReference>
<dbReference type="GO" id="GO:0006412">
    <property type="term" value="P:translation"/>
    <property type="evidence" value="ECO:0007669"/>
    <property type="project" value="InterPro"/>
</dbReference>
<evidence type="ECO:0000256" key="1">
    <source>
        <dbReference type="ARBA" id="ARBA00004123"/>
    </source>
</evidence>
<dbReference type="InterPro" id="IPR014717">
    <property type="entry name" value="Transl_elong_EF1B/ribsomal_bS6"/>
</dbReference>
<feature type="compositionally biased region" description="Acidic residues" evidence="9">
    <location>
        <begin position="428"/>
        <end position="449"/>
    </location>
</feature>
<reference evidence="10" key="1">
    <citation type="submission" date="2024-03" db="EMBL/GenBank/DDBJ databases">
        <title>WGS assembly of Saponaria officinalis var. Norfolk2.</title>
        <authorList>
            <person name="Jenkins J."/>
            <person name="Shu S."/>
            <person name="Grimwood J."/>
            <person name="Barry K."/>
            <person name="Goodstein D."/>
            <person name="Schmutz J."/>
            <person name="Leebens-Mack J."/>
            <person name="Osbourn A."/>
        </authorList>
    </citation>
    <scope>NUCLEOTIDE SEQUENCE [LARGE SCALE GENOMIC DNA]</scope>
    <source>
        <strain evidence="10">JIC</strain>
    </source>
</reference>
<feature type="compositionally biased region" description="Basic residues" evidence="9">
    <location>
        <begin position="137"/>
        <end position="154"/>
    </location>
</feature>
<dbReference type="GO" id="GO:0003700">
    <property type="term" value="F:DNA-binding transcription factor activity"/>
    <property type="evidence" value="ECO:0007669"/>
    <property type="project" value="UniProtKB-UniRule"/>
</dbReference>
<keyword evidence="7 8" id="KW-0539">Nucleus</keyword>
<dbReference type="GO" id="GO:0043565">
    <property type="term" value="F:sequence-specific DNA binding"/>
    <property type="evidence" value="ECO:0007669"/>
    <property type="project" value="TreeGrafter"/>
</dbReference>
<name>A0AAW1ILQ1_SAPOF</name>
<dbReference type="PANTHER" id="PTHR31421">
    <property type="entry name" value="PROTEIN BASIC PENTACYSTEINE3"/>
    <property type="match status" value="1"/>
</dbReference>
<keyword evidence="5 8" id="KW-0238">DNA-binding</keyword>
<dbReference type="InterPro" id="IPR000529">
    <property type="entry name" value="Ribosomal_bS6"/>
</dbReference>
<comment type="similarity">
    <text evidence="3">Belongs to the bacterial ribosomal protein bS6 family.</text>
</comment>
<proteinExistence type="inferred from homology"/>
<evidence type="ECO:0000256" key="2">
    <source>
        <dbReference type="ARBA" id="ARBA00007911"/>
    </source>
</evidence>
<evidence type="ECO:0000256" key="8">
    <source>
        <dbReference type="RuleBase" id="RU367160"/>
    </source>
</evidence>
<dbReference type="GO" id="GO:0003735">
    <property type="term" value="F:structural constituent of ribosome"/>
    <property type="evidence" value="ECO:0007669"/>
    <property type="project" value="InterPro"/>
</dbReference>
<comment type="caution">
    <text evidence="10">The sequence shown here is derived from an EMBL/GenBank/DDBJ whole genome shotgun (WGS) entry which is preliminary data.</text>
</comment>
<dbReference type="AlphaFoldDB" id="A0AAW1ILQ1"/>
<evidence type="ECO:0000313" key="11">
    <source>
        <dbReference type="Proteomes" id="UP001443914"/>
    </source>
</evidence>
<evidence type="ECO:0000256" key="5">
    <source>
        <dbReference type="ARBA" id="ARBA00023125"/>
    </source>
</evidence>
<dbReference type="Pfam" id="PF06217">
    <property type="entry name" value="GAGA_bind"/>
    <property type="match status" value="2"/>
</dbReference>
<dbReference type="Proteomes" id="UP001443914">
    <property type="component" value="Unassembled WGS sequence"/>
</dbReference>
<dbReference type="Gene3D" id="3.30.70.60">
    <property type="match status" value="1"/>
</dbReference>
<evidence type="ECO:0000256" key="9">
    <source>
        <dbReference type="SAM" id="MobiDB-lite"/>
    </source>
</evidence>
<organism evidence="10 11">
    <name type="scientific">Saponaria officinalis</name>
    <name type="common">Common soapwort</name>
    <name type="synonym">Lychnis saponaria</name>
    <dbReference type="NCBI Taxonomy" id="3572"/>
    <lineage>
        <taxon>Eukaryota</taxon>
        <taxon>Viridiplantae</taxon>
        <taxon>Streptophyta</taxon>
        <taxon>Embryophyta</taxon>
        <taxon>Tracheophyta</taxon>
        <taxon>Spermatophyta</taxon>
        <taxon>Magnoliopsida</taxon>
        <taxon>eudicotyledons</taxon>
        <taxon>Gunneridae</taxon>
        <taxon>Pentapetalae</taxon>
        <taxon>Caryophyllales</taxon>
        <taxon>Caryophyllaceae</taxon>
        <taxon>Caryophylleae</taxon>
        <taxon>Saponaria</taxon>
    </lineage>
</organism>
<dbReference type="SUPFAM" id="SSF54995">
    <property type="entry name" value="Ribosomal protein S6"/>
    <property type="match status" value="1"/>
</dbReference>
<dbReference type="FunFam" id="3.30.70.60:FF:000012">
    <property type="entry name" value="Translation elongation factor EF1B/ribosomal protein S6 family protein"/>
    <property type="match status" value="1"/>
</dbReference>
<evidence type="ECO:0000256" key="3">
    <source>
        <dbReference type="ARBA" id="ARBA00009512"/>
    </source>
</evidence>
<dbReference type="SMART" id="SM01226">
    <property type="entry name" value="GAGA_bind"/>
    <property type="match status" value="1"/>
</dbReference>
<evidence type="ECO:0000256" key="6">
    <source>
        <dbReference type="ARBA" id="ARBA00023163"/>
    </source>
</evidence>
<dbReference type="InterPro" id="IPR035980">
    <property type="entry name" value="Ribosomal_bS6_sf"/>
</dbReference>
<keyword evidence="11" id="KW-1185">Reference proteome</keyword>
<feature type="region of interest" description="Disordered" evidence="9">
    <location>
        <begin position="427"/>
        <end position="455"/>
    </location>
</feature>
<dbReference type="Pfam" id="PF01250">
    <property type="entry name" value="Ribosomal_S6"/>
    <property type="match status" value="1"/>
</dbReference>
<dbReference type="InterPro" id="IPR010409">
    <property type="entry name" value="GAGA-bd_tscrpt_act"/>
</dbReference>
<keyword evidence="6 8" id="KW-0804">Transcription</keyword>
<gene>
    <name evidence="10" type="ORF">RND81_09G169100</name>
</gene>
<comment type="function">
    <text evidence="8">Transcriptional regulator that specifically binds to GA-rich elements (GAGA-repeats) present in regulatory sequences of genes involved in developmental processes.</text>
</comment>
<sequence length="455" mass="52583">MLMDIEKQQIGRRHNYGNLEEQSLAPWYLMQQQYKEQDVLGINIDLLNIVAERDAAIEERNKAFLEKEKAFEDRQVAITQRNLAIKQRNDAVLERNNAFINLQQSMIEPITFEKQPPIEVPNVLCKTKASSECRNSPHTKRGYNRPSVRPRKRKPTGDVFDYDETVMPVPGCTCTGVFRQCYKWGNGGWQSCCCTNTMSAYPLPLVPNKRYGRKGGRKMTGSAFSKLLSRLAIEGYDFSRPVDLKEHWSKHEQDHRCINLFYIRFCTNLAVTNCRPKRGVKMPLYDCVMLLKPHLKGETVMDLIARVGKHVYARNGVITDIKNFQTVQLGYGIKKLDGRYFQGKLLQMTMMATPNINKELHYLNKDDRLLRWLLVKHRDAKYGLHYVNDNRNDPSKFPRSKYGLDFLADEIGKGELGSFSRSSIFADQDADDKEDDDCDEYEVNPEEPDAEKTEV</sequence>
<feature type="region of interest" description="Disordered" evidence="9">
    <location>
        <begin position="131"/>
        <end position="156"/>
    </location>
</feature>
<dbReference type="PANTHER" id="PTHR31421:SF2">
    <property type="entry name" value="PROTEIN BASIC PENTACYSTEINE6"/>
    <property type="match status" value="1"/>
</dbReference>
<comment type="similarity">
    <text evidence="2 8">Belongs to the BBR/BPC family.</text>
</comment>
<dbReference type="GO" id="GO:0005634">
    <property type="term" value="C:nucleus"/>
    <property type="evidence" value="ECO:0007669"/>
    <property type="project" value="UniProtKB-SubCell"/>
</dbReference>
<accession>A0AAW1ILQ1</accession>